<sequence>MSKALKFTDESFEEDVINVDSDKPVLVDFWAEWCGPCRMVGPVVDELADEFEGKAKIGKVDVDSNSETSTKYGIRSIPALLIFKGGEVVDQIVGAVPKAQLKKKLEAQL</sequence>
<dbReference type="RefSeq" id="WP_265766597.1">
    <property type="nucleotide sequence ID" value="NZ_JAGGJA010000008.1"/>
</dbReference>
<dbReference type="CDD" id="cd02947">
    <property type="entry name" value="TRX_family"/>
    <property type="match status" value="1"/>
</dbReference>
<keyword evidence="4" id="KW-1015">Disulfide bond</keyword>
<dbReference type="PIRSF" id="PIRSF000077">
    <property type="entry name" value="Thioredoxin"/>
    <property type="match status" value="1"/>
</dbReference>
<dbReference type="EMBL" id="JAGGJA010000008">
    <property type="protein sequence ID" value="MCW9707807.1"/>
    <property type="molecule type" value="Genomic_DNA"/>
</dbReference>
<feature type="domain" description="Thioredoxin" evidence="8">
    <location>
        <begin position="1"/>
        <end position="109"/>
    </location>
</feature>
<dbReference type="InterPro" id="IPR013766">
    <property type="entry name" value="Thioredoxin_domain"/>
</dbReference>
<evidence type="ECO:0000256" key="5">
    <source>
        <dbReference type="ARBA" id="ARBA00023284"/>
    </source>
</evidence>
<organism evidence="9 10">
    <name type="scientific">Fodinibius salsisoli</name>
    <dbReference type="NCBI Taxonomy" id="2820877"/>
    <lineage>
        <taxon>Bacteria</taxon>
        <taxon>Pseudomonadati</taxon>
        <taxon>Balneolota</taxon>
        <taxon>Balneolia</taxon>
        <taxon>Balneolales</taxon>
        <taxon>Balneolaceae</taxon>
        <taxon>Fodinibius</taxon>
    </lineage>
</organism>
<dbReference type="Pfam" id="PF00085">
    <property type="entry name" value="Thioredoxin"/>
    <property type="match status" value="1"/>
</dbReference>
<dbReference type="InterPro" id="IPR036249">
    <property type="entry name" value="Thioredoxin-like_sf"/>
</dbReference>
<comment type="similarity">
    <text evidence="1 7">Belongs to the thioredoxin family.</text>
</comment>
<evidence type="ECO:0000259" key="8">
    <source>
        <dbReference type="PROSITE" id="PS51352"/>
    </source>
</evidence>
<evidence type="ECO:0000256" key="6">
    <source>
        <dbReference type="NCBIfam" id="TIGR01068"/>
    </source>
</evidence>
<keyword evidence="2" id="KW-0813">Transport</keyword>
<name>A0ABT3PPL9_9BACT</name>
<dbReference type="PANTHER" id="PTHR45663:SF11">
    <property type="entry name" value="GEO12009P1"/>
    <property type="match status" value="1"/>
</dbReference>
<keyword evidence="5" id="KW-0676">Redox-active center</keyword>
<dbReference type="PRINTS" id="PR00421">
    <property type="entry name" value="THIOREDOXIN"/>
</dbReference>
<keyword evidence="10" id="KW-1185">Reference proteome</keyword>
<evidence type="ECO:0000313" key="9">
    <source>
        <dbReference type="EMBL" id="MCW9707807.1"/>
    </source>
</evidence>
<dbReference type="PROSITE" id="PS00194">
    <property type="entry name" value="THIOREDOXIN_1"/>
    <property type="match status" value="1"/>
</dbReference>
<keyword evidence="3" id="KW-0249">Electron transport</keyword>
<gene>
    <name evidence="9" type="primary">trxA</name>
    <name evidence="9" type="ORF">J6I44_13140</name>
</gene>
<dbReference type="InterPro" id="IPR005746">
    <property type="entry name" value="Thioredoxin"/>
</dbReference>
<evidence type="ECO:0000256" key="3">
    <source>
        <dbReference type="ARBA" id="ARBA00022982"/>
    </source>
</evidence>
<protein>
    <recommendedName>
        <fullName evidence="6 7">Thioredoxin</fullName>
    </recommendedName>
</protein>
<dbReference type="InterPro" id="IPR017937">
    <property type="entry name" value="Thioredoxin_CS"/>
</dbReference>
<reference evidence="9 10" key="1">
    <citation type="submission" date="2021-03" db="EMBL/GenBank/DDBJ databases">
        <title>Aliifodinibius sp. nov., a new bacterium isolated from saline soil.</title>
        <authorList>
            <person name="Galisteo C."/>
            <person name="De La Haba R."/>
            <person name="Sanchez-Porro C."/>
            <person name="Ventosa A."/>
        </authorList>
    </citation>
    <scope>NUCLEOTIDE SEQUENCE [LARGE SCALE GENOMIC DNA]</scope>
    <source>
        <strain evidence="9 10">1BSP15-2V2</strain>
    </source>
</reference>
<dbReference type="PANTHER" id="PTHR45663">
    <property type="entry name" value="GEO12009P1"/>
    <property type="match status" value="1"/>
</dbReference>
<proteinExistence type="inferred from homology"/>
<evidence type="ECO:0000256" key="7">
    <source>
        <dbReference type="PIRNR" id="PIRNR000077"/>
    </source>
</evidence>
<comment type="caution">
    <text evidence="9">The sequence shown here is derived from an EMBL/GenBank/DDBJ whole genome shotgun (WGS) entry which is preliminary data.</text>
</comment>
<evidence type="ECO:0000256" key="4">
    <source>
        <dbReference type="ARBA" id="ARBA00023157"/>
    </source>
</evidence>
<evidence type="ECO:0000256" key="1">
    <source>
        <dbReference type="ARBA" id="ARBA00008987"/>
    </source>
</evidence>
<dbReference type="SUPFAM" id="SSF52833">
    <property type="entry name" value="Thioredoxin-like"/>
    <property type="match status" value="1"/>
</dbReference>
<dbReference type="NCBIfam" id="TIGR01068">
    <property type="entry name" value="thioredoxin"/>
    <property type="match status" value="1"/>
</dbReference>
<dbReference type="Gene3D" id="3.40.30.10">
    <property type="entry name" value="Glutaredoxin"/>
    <property type="match status" value="1"/>
</dbReference>
<dbReference type="Proteomes" id="UP001207918">
    <property type="component" value="Unassembled WGS sequence"/>
</dbReference>
<evidence type="ECO:0000256" key="2">
    <source>
        <dbReference type="ARBA" id="ARBA00022448"/>
    </source>
</evidence>
<dbReference type="PROSITE" id="PS51352">
    <property type="entry name" value="THIOREDOXIN_2"/>
    <property type="match status" value="1"/>
</dbReference>
<accession>A0ABT3PPL9</accession>
<evidence type="ECO:0000313" key="10">
    <source>
        <dbReference type="Proteomes" id="UP001207918"/>
    </source>
</evidence>